<evidence type="ECO:0000256" key="2">
    <source>
        <dbReference type="SAM" id="Phobius"/>
    </source>
</evidence>
<gene>
    <name evidence="4" type="ORF">NCTC8139_02564</name>
</gene>
<evidence type="ECO:0000256" key="1">
    <source>
        <dbReference type="SAM" id="MobiDB-lite"/>
    </source>
</evidence>
<evidence type="ECO:0000313" key="4">
    <source>
        <dbReference type="EMBL" id="VFA89005.1"/>
    </source>
</evidence>
<keyword evidence="2" id="KW-0472">Membrane</keyword>
<proteinExistence type="predicted"/>
<protein>
    <recommendedName>
        <fullName evidence="3">Protein-glutamine gamma-glutamyltransferase-like C-terminal domain-containing protein</fullName>
    </recommendedName>
</protein>
<dbReference type="EMBL" id="CAACYD010000006">
    <property type="protein sequence ID" value="VFA89005.1"/>
    <property type="molecule type" value="Genomic_DNA"/>
</dbReference>
<keyword evidence="2" id="KW-1133">Transmembrane helix</keyword>
<dbReference type="Proteomes" id="UP000360750">
    <property type="component" value="Unassembled WGS sequence"/>
</dbReference>
<keyword evidence="2" id="KW-0812">Transmembrane</keyword>
<sequence length="226" mass="24786">MTSSLAAPLDPGNGEARRWAEEELSKKAYQPPEPSWWDRFNERVWGWIAEHLSEIFRGSDTLRTVVIVLAALLVLGLVLVVVRYVRRRPRLPRTAPSSRTEVVVTGAPQSARELRADAENRFAAGDHDAAVIAAVRALARRAIERSLLADEPSLTAHEVAVELAERFAGHRVELLAAADLFDAVAYGDRHASASAARAVIDLERTIDSAKPSGPDPARPRRLAVPR</sequence>
<dbReference type="GeneID" id="60750558"/>
<feature type="region of interest" description="Disordered" evidence="1">
    <location>
        <begin position="206"/>
        <end position="226"/>
    </location>
</feature>
<dbReference type="AlphaFoldDB" id="A0ABD7V3X2"/>
<evidence type="ECO:0000259" key="3">
    <source>
        <dbReference type="Pfam" id="PF13559"/>
    </source>
</evidence>
<organism evidence="4 5">
    <name type="scientific">Gordonia paraffinivorans</name>
    <dbReference type="NCBI Taxonomy" id="175628"/>
    <lineage>
        <taxon>Bacteria</taxon>
        <taxon>Bacillati</taxon>
        <taxon>Actinomycetota</taxon>
        <taxon>Actinomycetes</taxon>
        <taxon>Mycobacteriales</taxon>
        <taxon>Gordoniaceae</taxon>
        <taxon>Gordonia</taxon>
    </lineage>
</organism>
<feature type="domain" description="Protein-glutamine gamma-glutamyltransferase-like C-terminal" evidence="3">
    <location>
        <begin position="135"/>
        <end position="201"/>
    </location>
</feature>
<feature type="transmembrane region" description="Helical" evidence="2">
    <location>
        <begin position="65"/>
        <end position="85"/>
    </location>
</feature>
<dbReference type="RefSeq" id="WP_131734473.1">
    <property type="nucleotide sequence ID" value="NZ_CAACYD010000006.1"/>
</dbReference>
<dbReference type="InterPro" id="IPR025403">
    <property type="entry name" value="TgpA-like_C"/>
</dbReference>
<reference evidence="4 5" key="1">
    <citation type="submission" date="2019-02" db="EMBL/GenBank/DDBJ databases">
        <authorList>
            <consortium name="Pathogen Informatics"/>
        </authorList>
    </citation>
    <scope>NUCLEOTIDE SEQUENCE [LARGE SCALE GENOMIC DNA]</scope>
    <source>
        <strain evidence="4 5">3012STDY6756503</strain>
    </source>
</reference>
<comment type="caution">
    <text evidence="4">The sequence shown here is derived from an EMBL/GenBank/DDBJ whole genome shotgun (WGS) entry which is preliminary data.</text>
</comment>
<evidence type="ECO:0000313" key="5">
    <source>
        <dbReference type="Proteomes" id="UP000360750"/>
    </source>
</evidence>
<accession>A0ABD7V3X2</accession>
<name>A0ABD7V3X2_9ACTN</name>
<dbReference type="Pfam" id="PF13559">
    <property type="entry name" value="DUF4129"/>
    <property type="match status" value="1"/>
</dbReference>